<keyword evidence="1 10" id="KW-0808">Transferase</keyword>
<evidence type="ECO:0000313" key="11">
    <source>
        <dbReference type="Proteomes" id="UP000238479"/>
    </source>
</evidence>
<dbReference type="EMBL" id="PDCK01000040">
    <property type="protein sequence ID" value="PRQ47690.1"/>
    <property type="molecule type" value="Genomic_DNA"/>
</dbReference>
<evidence type="ECO:0000256" key="2">
    <source>
        <dbReference type="ARBA" id="ARBA00022741"/>
    </source>
</evidence>
<dbReference type="InterPro" id="IPR011009">
    <property type="entry name" value="Kinase-like_dom_sf"/>
</dbReference>
<comment type="caution">
    <text evidence="10">The sequence shown here is derived from an EMBL/GenBank/DDBJ whole genome shotgun (WGS) entry which is preliminary data.</text>
</comment>
<evidence type="ECO:0000256" key="5">
    <source>
        <dbReference type="ARBA" id="ARBA00037982"/>
    </source>
</evidence>
<dbReference type="Proteomes" id="UP000238479">
    <property type="component" value="Chromosome 2"/>
</dbReference>
<evidence type="ECO:0000259" key="9">
    <source>
        <dbReference type="PROSITE" id="PS50011"/>
    </source>
</evidence>
<name>A0A2P6RMN1_ROSCH</name>
<dbReference type="OMA" id="KISTYHE"/>
<sequence length="331" mass="37446">MSTVDENVYSRFSSDYDLDTEEYLGSGANGVVVCCKNRLDEKTYAIKKISVFVDEDFPFDELMREAVILSKFNNPAIVRYHSVWIEPTFVGITGDPQIPTEEHPVETDQPCLYIQQELCDCTVEQKMKAGALTPEECAHIFLETAKGLKHIHGHNIMHGDIKKANIFFSNGLLKIGDFGLAQEIGDGTNEIKTKPPYSAPDELVNAKADVFSLGILLVEMLLNSTGGHKASEVIRMLTKRGKAELPDSWPDGLLKTWVMRMLKKEPSQRPSSSRIMKKKVEIEDAILKFHLKKKQKVHATAEKQIEGMQHKHRKPKNVKGKVQRHRRHSLL</sequence>
<dbReference type="SMART" id="SM00220">
    <property type="entry name" value="S_TKc"/>
    <property type="match status" value="1"/>
</dbReference>
<dbReference type="STRING" id="74649.A0A2P6RMN1"/>
<evidence type="ECO:0000256" key="4">
    <source>
        <dbReference type="ARBA" id="ARBA00022840"/>
    </source>
</evidence>
<proteinExistence type="inferred from homology"/>
<dbReference type="InterPro" id="IPR000719">
    <property type="entry name" value="Prot_kinase_dom"/>
</dbReference>
<keyword evidence="11" id="KW-1185">Reference proteome</keyword>
<keyword evidence="7" id="KW-0723">Serine/threonine-protein kinase</keyword>
<comment type="similarity">
    <text evidence="5">Belongs to the protein kinase superfamily. Ser/Thr protein kinase family. GCN2 subfamily.</text>
</comment>
<dbReference type="PANTHER" id="PTHR11042">
    <property type="entry name" value="EUKARYOTIC TRANSLATION INITIATION FACTOR 2-ALPHA KINASE EIF2-ALPHA KINASE -RELATED"/>
    <property type="match status" value="1"/>
</dbReference>
<dbReference type="Pfam" id="PF00069">
    <property type="entry name" value="Pkinase"/>
    <property type="match status" value="1"/>
</dbReference>
<organism evidence="10 11">
    <name type="scientific">Rosa chinensis</name>
    <name type="common">China rose</name>
    <dbReference type="NCBI Taxonomy" id="74649"/>
    <lineage>
        <taxon>Eukaryota</taxon>
        <taxon>Viridiplantae</taxon>
        <taxon>Streptophyta</taxon>
        <taxon>Embryophyta</taxon>
        <taxon>Tracheophyta</taxon>
        <taxon>Spermatophyta</taxon>
        <taxon>Magnoliopsida</taxon>
        <taxon>eudicotyledons</taxon>
        <taxon>Gunneridae</taxon>
        <taxon>Pentapetalae</taxon>
        <taxon>rosids</taxon>
        <taxon>fabids</taxon>
        <taxon>Rosales</taxon>
        <taxon>Rosaceae</taxon>
        <taxon>Rosoideae</taxon>
        <taxon>Rosoideae incertae sedis</taxon>
        <taxon>Rosa</taxon>
    </lineage>
</organism>
<evidence type="ECO:0000256" key="6">
    <source>
        <dbReference type="PROSITE-ProRule" id="PRU10141"/>
    </source>
</evidence>
<keyword evidence="2 6" id="KW-0547">Nucleotide-binding</keyword>
<dbReference type="SUPFAM" id="SSF56112">
    <property type="entry name" value="Protein kinase-like (PK-like)"/>
    <property type="match status" value="1"/>
</dbReference>
<evidence type="ECO:0000256" key="7">
    <source>
        <dbReference type="RuleBase" id="RU000304"/>
    </source>
</evidence>
<evidence type="ECO:0000256" key="1">
    <source>
        <dbReference type="ARBA" id="ARBA00022679"/>
    </source>
</evidence>
<dbReference type="EC" id="2.7.-.-" evidence="10"/>
<dbReference type="PROSITE" id="PS00107">
    <property type="entry name" value="PROTEIN_KINASE_ATP"/>
    <property type="match status" value="1"/>
</dbReference>
<dbReference type="GO" id="GO:0005524">
    <property type="term" value="F:ATP binding"/>
    <property type="evidence" value="ECO:0007669"/>
    <property type="project" value="UniProtKB-UniRule"/>
</dbReference>
<evidence type="ECO:0000256" key="3">
    <source>
        <dbReference type="ARBA" id="ARBA00022777"/>
    </source>
</evidence>
<dbReference type="Gene3D" id="1.10.510.10">
    <property type="entry name" value="Transferase(Phosphotransferase) domain 1"/>
    <property type="match status" value="1"/>
</dbReference>
<feature type="binding site" evidence="6">
    <location>
        <position position="48"/>
    </location>
    <ligand>
        <name>ATP</name>
        <dbReference type="ChEBI" id="CHEBI:30616"/>
    </ligand>
</feature>
<reference evidence="10 11" key="1">
    <citation type="journal article" date="2018" name="Nat. Genet.">
        <title>The Rosa genome provides new insights in the design of modern roses.</title>
        <authorList>
            <person name="Bendahmane M."/>
        </authorList>
    </citation>
    <scope>NUCLEOTIDE SEQUENCE [LARGE SCALE GENOMIC DNA]</scope>
    <source>
        <strain evidence="11">cv. Old Blush</strain>
    </source>
</reference>
<dbReference type="InterPro" id="IPR008271">
    <property type="entry name" value="Ser/Thr_kinase_AS"/>
</dbReference>
<dbReference type="GO" id="GO:0005634">
    <property type="term" value="C:nucleus"/>
    <property type="evidence" value="ECO:0007669"/>
    <property type="project" value="TreeGrafter"/>
</dbReference>
<feature type="domain" description="Protein kinase" evidence="9">
    <location>
        <begin position="18"/>
        <end position="287"/>
    </location>
</feature>
<gene>
    <name evidence="10" type="ORF">RchiOBHm_Chr2g0102471</name>
</gene>
<dbReference type="Gene3D" id="3.30.200.20">
    <property type="entry name" value="Phosphorylase Kinase, domain 1"/>
    <property type="match status" value="1"/>
</dbReference>
<evidence type="ECO:0000313" key="10">
    <source>
        <dbReference type="EMBL" id="PRQ47690.1"/>
    </source>
</evidence>
<dbReference type="InterPro" id="IPR050339">
    <property type="entry name" value="CC_SR_Kinase"/>
</dbReference>
<evidence type="ECO:0000256" key="8">
    <source>
        <dbReference type="SAM" id="MobiDB-lite"/>
    </source>
</evidence>
<feature type="region of interest" description="Disordered" evidence="8">
    <location>
        <begin position="304"/>
        <end position="331"/>
    </location>
</feature>
<keyword evidence="3 10" id="KW-0418">Kinase</keyword>
<dbReference type="AlphaFoldDB" id="A0A2P6RMN1"/>
<feature type="compositionally biased region" description="Basic residues" evidence="8">
    <location>
        <begin position="310"/>
        <end position="331"/>
    </location>
</feature>
<dbReference type="Gramene" id="PRQ47690">
    <property type="protein sequence ID" value="PRQ47690"/>
    <property type="gene ID" value="RchiOBHm_Chr2g0102471"/>
</dbReference>
<protein>
    <submittedName>
        <fullName evidence="10">Putative transferase, protein kinase TKL-Cr-3 family</fullName>
        <ecNumber evidence="10">2.7.-.-</ecNumber>
    </submittedName>
</protein>
<keyword evidence="4 6" id="KW-0067">ATP-binding</keyword>
<dbReference type="InterPro" id="IPR017441">
    <property type="entry name" value="Protein_kinase_ATP_BS"/>
</dbReference>
<dbReference type="GO" id="GO:0004694">
    <property type="term" value="F:eukaryotic translation initiation factor 2alpha kinase activity"/>
    <property type="evidence" value="ECO:0007669"/>
    <property type="project" value="TreeGrafter"/>
</dbReference>
<dbReference type="GO" id="GO:0005829">
    <property type="term" value="C:cytosol"/>
    <property type="evidence" value="ECO:0007669"/>
    <property type="project" value="TreeGrafter"/>
</dbReference>
<dbReference type="PANTHER" id="PTHR11042:SF136">
    <property type="entry name" value="EIF-2-ALPHA KINASE GCN2"/>
    <property type="match status" value="1"/>
</dbReference>
<dbReference type="PROSITE" id="PS50011">
    <property type="entry name" value="PROTEIN_KINASE_DOM"/>
    <property type="match status" value="1"/>
</dbReference>
<accession>A0A2P6RMN1</accession>
<dbReference type="PROSITE" id="PS00108">
    <property type="entry name" value="PROTEIN_KINASE_ST"/>
    <property type="match status" value="1"/>
</dbReference>